<dbReference type="InterPro" id="IPR036388">
    <property type="entry name" value="WH-like_DNA-bd_sf"/>
</dbReference>
<reference evidence="2 3" key="1">
    <citation type="submission" date="2023-07" db="EMBL/GenBank/DDBJ databases">
        <title>Functional and genomic diversity of the sorghum phyllosphere microbiome.</title>
        <authorList>
            <person name="Shade A."/>
        </authorList>
    </citation>
    <scope>NUCLEOTIDE SEQUENCE [LARGE SCALE GENOMIC DNA]</scope>
    <source>
        <strain evidence="2 3">SORGH_AS_1207</strain>
    </source>
</reference>
<protein>
    <submittedName>
        <fullName evidence="2">NBD/HSP70 family sugar kinase</fullName>
    </submittedName>
</protein>
<comment type="similarity">
    <text evidence="1">Belongs to the ROK (NagC/XylR) family.</text>
</comment>
<dbReference type="Proteomes" id="UP001226691">
    <property type="component" value="Unassembled WGS sequence"/>
</dbReference>
<keyword evidence="3" id="KW-1185">Reference proteome</keyword>
<evidence type="ECO:0000313" key="2">
    <source>
        <dbReference type="EMBL" id="MDQ1123736.1"/>
    </source>
</evidence>
<accession>A0ABU0TVQ1</accession>
<sequence>MSSDQSAVSAFQQYVRARILEHLRQSGEASRTALAEVTGLSRRALGGIVDDMKQAGLVDEADADRGPDRGVGRPARVLRLPVRQEVTLAADISPDRLRVALVDSAGAILSVAEANADIARGRSHTVGTLVALARSLDRDEGRHPARAVLGLPTMVDYERQLVDPAGARALMPSWTDGATVDEFASALGLPVTIANGATLATLAELRLGAGRGRKNFIVLGIGHEGIGSGIVVDGRVFEGARGFAGEISHVSVHADGVICPCGQRGCLAAETANQLRLFLQARGVDMNAEAYEELSTASAQGDPAVRRLFADIGWQIGRAVGSVANVFDPDAVIINDTLTEVGDDAVTQSLVRSITQHTHPGITAGMTVVASDLKHTSILAGAGLL</sequence>
<dbReference type="Gene3D" id="3.30.420.40">
    <property type="match status" value="2"/>
</dbReference>
<dbReference type="InterPro" id="IPR000600">
    <property type="entry name" value="ROK"/>
</dbReference>
<dbReference type="SUPFAM" id="SSF53067">
    <property type="entry name" value="Actin-like ATPase domain"/>
    <property type="match status" value="1"/>
</dbReference>
<dbReference type="EMBL" id="JAUTBF010000001">
    <property type="protein sequence ID" value="MDQ1123736.1"/>
    <property type="molecule type" value="Genomic_DNA"/>
</dbReference>
<evidence type="ECO:0000256" key="1">
    <source>
        <dbReference type="ARBA" id="ARBA00006479"/>
    </source>
</evidence>
<dbReference type="PANTHER" id="PTHR18964">
    <property type="entry name" value="ROK (REPRESSOR, ORF, KINASE) FAMILY"/>
    <property type="match status" value="1"/>
</dbReference>
<organism evidence="2 3">
    <name type="scientific">Microbacterium trichothecenolyticum</name>
    <name type="common">Aureobacterium trichothecenolyticum</name>
    <dbReference type="NCBI Taxonomy" id="69370"/>
    <lineage>
        <taxon>Bacteria</taxon>
        <taxon>Bacillati</taxon>
        <taxon>Actinomycetota</taxon>
        <taxon>Actinomycetes</taxon>
        <taxon>Micrococcales</taxon>
        <taxon>Microbacteriaceae</taxon>
        <taxon>Microbacterium</taxon>
    </lineage>
</organism>
<gene>
    <name evidence="2" type="ORF">QE412_002309</name>
</gene>
<dbReference type="Gene3D" id="1.10.10.10">
    <property type="entry name" value="Winged helix-like DNA-binding domain superfamily/Winged helix DNA-binding domain"/>
    <property type="match status" value="1"/>
</dbReference>
<dbReference type="PANTHER" id="PTHR18964:SF149">
    <property type="entry name" value="BIFUNCTIONAL UDP-N-ACETYLGLUCOSAMINE 2-EPIMERASE_N-ACETYLMANNOSAMINE KINASE"/>
    <property type="match status" value="1"/>
</dbReference>
<dbReference type="GO" id="GO:0016301">
    <property type="term" value="F:kinase activity"/>
    <property type="evidence" value="ECO:0007669"/>
    <property type="project" value="UniProtKB-KW"/>
</dbReference>
<dbReference type="RefSeq" id="WP_307483713.1">
    <property type="nucleotide sequence ID" value="NZ_JAUTBF010000001.1"/>
</dbReference>
<evidence type="ECO:0000313" key="3">
    <source>
        <dbReference type="Proteomes" id="UP001226691"/>
    </source>
</evidence>
<dbReference type="SUPFAM" id="SSF46785">
    <property type="entry name" value="Winged helix' DNA-binding domain"/>
    <property type="match status" value="1"/>
</dbReference>
<proteinExistence type="inferred from homology"/>
<dbReference type="Pfam" id="PF00480">
    <property type="entry name" value="ROK"/>
    <property type="match status" value="1"/>
</dbReference>
<keyword evidence="2" id="KW-0418">Kinase</keyword>
<comment type="caution">
    <text evidence="2">The sequence shown here is derived from an EMBL/GenBank/DDBJ whole genome shotgun (WGS) entry which is preliminary data.</text>
</comment>
<name>A0ABU0TVQ1_MICTR</name>
<dbReference type="InterPro" id="IPR036390">
    <property type="entry name" value="WH_DNA-bd_sf"/>
</dbReference>
<keyword evidence="2" id="KW-0808">Transferase</keyword>
<dbReference type="InterPro" id="IPR043129">
    <property type="entry name" value="ATPase_NBD"/>
</dbReference>